<evidence type="ECO:0000313" key="2">
    <source>
        <dbReference type="Proteomes" id="UP000266841"/>
    </source>
</evidence>
<name>K0TJ06_THAOC</name>
<reference evidence="1 2" key="1">
    <citation type="journal article" date="2012" name="Genome Biol.">
        <title>Genome and low-iron response of an oceanic diatom adapted to chronic iron limitation.</title>
        <authorList>
            <person name="Lommer M."/>
            <person name="Specht M."/>
            <person name="Roy A.S."/>
            <person name="Kraemer L."/>
            <person name="Andreson R."/>
            <person name="Gutowska M.A."/>
            <person name="Wolf J."/>
            <person name="Bergner S.V."/>
            <person name="Schilhabel M.B."/>
            <person name="Klostermeier U.C."/>
            <person name="Beiko R.G."/>
            <person name="Rosenstiel P."/>
            <person name="Hippler M."/>
            <person name="Laroche J."/>
        </authorList>
    </citation>
    <scope>NUCLEOTIDE SEQUENCE [LARGE SCALE GENOMIC DNA]</scope>
    <source>
        <strain evidence="1 2">CCMP1005</strain>
    </source>
</reference>
<proteinExistence type="predicted"/>
<evidence type="ECO:0000313" key="1">
    <source>
        <dbReference type="EMBL" id="EJK70552.1"/>
    </source>
</evidence>
<dbReference type="EMBL" id="AGNL01008376">
    <property type="protein sequence ID" value="EJK70552.1"/>
    <property type="molecule type" value="Genomic_DNA"/>
</dbReference>
<gene>
    <name evidence="1" type="ORF">THAOC_08077</name>
</gene>
<accession>K0TJ06</accession>
<dbReference type="AlphaFoldDB" id="K0TJ06"/>
<keyword evidence="2" id="KW-1185">Reference proteome</keyword>
<dbReference type="Proteomes" id="UP000266841">
    <property type="component" value="Unassembled WGS sequence"/>
</dbReference>
<protein>
    <submittedName>
        <fullName evidence="1">Uncharacterized protein</fullName>
    </submittedName>
</protein>
<sequence>MTKSLFLYHSVLVFNKIEEAVSRGIGMSGFLALGKEIGEGHASFNIGLFEEGYEEFLVAAICETALDLVEAMSGTCGYHKLNHIVLRRLVSCCKALPMASGSNAKTWTSSGARKRRKS</sequence>
<organism evidence="1 2">
    <name type="scientific">Thalassiosira oceanica</name>
    <name type="common">Marine diatom</name>
    <dbReference type="NCBI Taxonomy" id="159749"/>
    <lineage>
        <taxon>Eukaryota</taxon>
        <taxon>Sar</taxon>
        <taxon>Stramenopiles</taxon>
        <taxon>Ochrophyta</taxon>
        <taxon>Bacillariophyta</taxon>
        <taxon>Coscinodiscophyceae</taxon>
        <taxon>Thalassiosirophycidae</taxon>
        <taxon>Thalassiosirales</taxon>
        <taxon>Thalassiosiraceae</taxon>
        <taxon>Thalassiosira</taxon>
    </lineage>
</organism>
<comment type="caution">
    <text evidence="1">The sequence shown here is derived from an EMBL/GenBank/DDBJ whole genome shotgun (WGS) entry which is preliminary data.</text>
</comment>